<dbReference type="Pfam" id="PF20308">
    <property type="entry name" value="TPR-S"/>
    <property type="match status" value="1"/>
</dbReference>
<name>A0A558DFN4_9GAMM</name>
<dbReference type="GO" id="GO:0016787">
    <property type="term" value="F:hydrolase activity"/>
    <property type="evidence" value="ECO:0007669"/>
    <property type="project" value="UniProtKB-KW"/>
</dbReference>
<protein>
    <submittedName>
        <fullName evidence="6">Patatin family protein</fullName>
    </submittedName>
</protein>
<dbReference type="GO" id="GO:0016042">
    <property type="term" value="P:lipid catabolic process"/>
    <property type="evidence" value="ECO:0007669"/>
    <property type="project" value="UniProtKB-KW"/>
</dbReference>
<dbReference type="InterPro" id="IPR046880">
    <property type="entry name" value="TPR-S"/>
</dbReference>
<feature type="transmembrane region" description="Helical" evidence="4">
    <location>
        <begin position="790"/>
        <end position="812"/>
    </location>
</feature>
<evidence type="ECO:0000256" key="3">
    <source>
        <dbReference type="ARBA" id="ARBA00023098"/>
    </source>
</evidence>
<reference evidence="6 7" key="1">
    <citation type="submission" date="2019-07" db="EMBL/GenBank/DDBJ databases">
        <title>The pathways for chlorine oxyanion respiration interact through the shared metabolite chlorate.</title>
        <authorList>
            <person name="Barnum T.P."/>
            <person name="Cheng Y."/>
            <person name="Hill K.A."/>
            <person name="Lucas L.N."/>
            <person name="Carlson H.K."/>
            <person name="Coates J.D."/>
        </authorList>
    </citation>
    <scope>NUCLEOTIDE SEQUENCE [LARGE SCALE GENOMIC DNA]</scope>
    <source>
        <strain evidence="6">BK-3</strain>
    </source>
</reference>
<evidence type="ECO:0000313" key="7">
    <source>
        <dbReference type="Proteomes" id="UP000317355"/>
    </source>
</evidence>
<accession>A0A558DFN4</accession>
<keyword evidence="4" id="KW-0472">Membrane</keyword>
<dbReference type="SUPFAM" id="SSF52151">
    <property type="entry name" value="FabD/lysophospholipase-like"/>
    <property type="match status" value="1"/>
</dbReference>
<evidence type="ECO:0000259" key="5">
    <source>
        <dbReference type="Pfam" id="PF01734"/>
    </source>
</evidence>
<dbReference type="Proteomes" id="UP000317355">
    <property type="component" value="Unassembled WGS sequence"/>
</dbReference>
<keyword evidence="4" id="KW-1133">Transmembrane helix</keyword>
<evidence type="ECO:0000256" key="1">
    <source>
        <dbReference type="ARBA" id="ARBA00022801"/>
    </source>
</evidence>
<feature type="transmembrane region" description="Helical" evidence="4">
    <location>
        <begin position="883"/>
        <end position="903"/>
    </location>
</feature>
<dbReference type="Gene3D" id="3.40.1090.10">
    <property type="entry name" value="Cytosolic phospholipase A2 catalytic domain"/>
    <property type="match status" value="1"/>
</dbReference>
<dbReference type="EMBL" id="VMRY01000003">
    <property type="protein sequence ID" value="TVT59837.1"/>
    <property type="molecule type" value="Genomic_DNA"/>
</dbReference>
<organism evidence="6 7">
    <name type="scientific">Sedimenticola thiotaurini</name>
    <dbReference type="NCBI Taxonomy" id="1543721"/>
    <lineage>
        <taxon>Bacteria</taxon>
        <taxon>Pseudomonadati</taxon>
        <taxon>Pseudomonadota</taxon>
        <taxon>Gammaproteobacteria</taxon>
        <taxon>Chromatiales</taxon>
        <taxon>Sedimenticolaceae</taxon>
        <taxon>Sedimenticola</taxon>
    </lineage>
</organism>
<dbReference type="Pfam" id="PF01734">
    <property type="entry name" value="Patatin"/>
    <property type="match status" value="1"/>
</dbReference>
<feature type="transmembrane region" description="Helical" evidence="4">
    <location>
        <begin position="832"/>
        <end position="862"/>
    </location>
</feature>
<dbReference type="InterPro" id="IPR002641">
    <property type="entry name" value="PNPLA_dom"/>
</dbReference>
<evidence type="ECO:0000256" key="2">
    <source>
        <dbReference type="ARBA" id="ARBA00022963"/>
    </source>
</evidence>
<dbReference type="InterPro" id="IPR050301">
    <property type="entry name" value="NTE"/>
</dbReference>
<dbReference type="PANTHER" id="PTHR14226:SF78">
    <property type="entry name" value="SLR0060 PROTEIN"/>
    <property type="match status" value="1"/>
</dbReference>
<gene>
    <name evidence="6" type="ORF">FHK82_02325</name>
</gene>
<dbReference type="AlphaFoldDB" id="A0A558DFN4"/>
<dbReference type="PANTHER" id="PTHR14226">
    <property type="entry name" value="NEUROPATHY TARGET ESTERASE/SWISS CHEESE D.MELANOGASTER"/>
    <property type="match status" value="1"/>
</dbReference>
<sequence>MPGSDCSVGWGRKMDKRKEKTEVLVKEVRAVLNGQSLDAGLADILARKLIDLDIHYWARQLLLKLLGRTDLQRPQRIRLVQALALATYKDTTLLQVEAFDKAQELLAAEFDLKTTKDQETLGLVGALYKRRWRLGHRKLWLEQSLHYYRRGFDCGVIGDAGYTAINAAYIQDLLAYIESQPDNSVGSREGTELRRADAQFIRQQVITRLSPDLPDKNATEEEYYWLLVTMAEAYLGMGDNAQASVLLKQAAELDDIPDWWKKSTVEQLIHLIQVQSPDQDATPLSESASWSAVNYLLGDASVKAAETLFSGKVGLALSGGGFRASFYHLGVLAKLAELDMLRHIEVLSCVSGGSIVGAHYYLELRRMMQFSSRDSEQKNYGLSDEAITQDDYLALVATLIDDFLDGVQKNIRMRVLASPIANLKMLFLPTYSRTEYLGELYEKFLYSRVKDNPKSDSEKTAPRLLREMIIQPPDEVAGFRPDNVNWRRCNKIPQLVLNSTTLNTGHVWQFTVTWMGESPNLINRAIDKNPRLRRLYYQEAPEVRYQNFRLGHAVAASSCVPGLFEPIELPQLYPEKNIRLVDGGVFDNQGYASLLEQDCKVMIISDASGQLTADDDPAGGVLGPVLRSNSVMMERIRWSGYEDLHARRRSSLLKGLTYVHLTQGLEGKEIDWKKETGSAVVNPMVEPNTGYGIRREVQHRLASIRTDLDSFNDIEALALMNSGYYAMAEVAGNLDDFPLVKDVRHNWIFQQLDEAMQSTQDSNSKISAKKLDNQLKISHMKFFKVWRLNSTLYGFAIAVAAICLIGLGYWTINALITDPTMSIMATAPAQSLISSLTAILTLQNLVAGLFFLLLGYGLLALFGKRVGKRLMQFLKPRSAMQRVTIGLGIGLIGWIFPRLHLMLFDRIYLKMGRVRESK</sequence>
<evidence type="ECO:0000313" key="6">
    <source>
        <dbReference type="EMBL" id="TVT59837.1"/>
    </source>
</evidence>
<feature type="domain" description="PNPLA" evidence="5">
    <location>
        <begin position="315"/>
        <end position="588"/>
    </location>
</feature>
<keyword evidence="4" id="KW-0812">Transmembrane</keyword>
<keyword evidence="1" id="KW-0378">Hydrolase</keyword>
<evidence type="ECO:0000256" key="4">
    <source>
        <dbReference type="SAM" id="Phobius"/>
    </source>
</evidence>
<keyword evidence="3" id="KW-0443">Lipid metabolism</keyword>
<keyword evidence="2" id="KW-0442">Lipid degradation</keyword>
<comment type="caution">
    <text evidence="6">The sequence shown here is derived from an EMBL/GenBank/DDBJ whole genome shotgun (WGS) entry which is preliminary data.</text>
</comment>
<proteinExistence type="predicted"/>
<dbReference type="InterPro" id="IPR016035">
    <property type="entry name" value="Acyl_Trfase/lysoPLipase"/>
</dbReference>